<evidence type="ECO:0000256" key="1">
    <source>
        <dbReference type="SAM" id="Phobius"/>
    </source>
</evidence>
<reference evidence="2 3" key="1">
    <citation type="journal article" date="2015" name="Nature">
        <title>rRNA introns, odd ribosomes, and small enigmatic genomes across a large radiation of phyla.</title>
        <authorList>
            <person name="Brown C.T."/>
            <person name="Hug L.A."/>
            <person name="Thomas B.C."/>
            <person name="Sharon I."/>
            <person name="Castelle C.J."/>
            <person name="Singh A."/>
            <person name="Wilkins M.J."/>
            <person name="Williams K.H."/>
            <person name="Banfield J.F."/>
        </authorList>
    </citation>
    <scope>NUCLEOTIDE SEQUENCE [LARGE SCALE GENOMIC DNA]</scope>
</reference>
<keyword evidence="1" id="KW-0472">Membrane</keyword>
<feature type="transmembrane region" description="Helical" evidence="1">
    <location>
        <begin position="497"/>
        <end position="516"/>
    </location>
</feature>
<sequence length="517" mass="56946">MYNLLYMLRRLQIVFSIAFFLFTSLFILSRPVHAQLGIDDYLQARDYLDTLQDTLDAAGTTAYQAEFCERRQGDQMNLETWYSGKCVEDSLKGEGVGFSDIVLLDLMERVQGRVDPEETLFDKLEKMVNFVREAISQGKSEDDIKLALLEKKTDVFYVKDGGIIGSAGKGMAFMINNPPASTKNYVAYITQNLQRHRVIPQALAQTETTGYGYSGLGAFLPIWKMFRNLAYMIFVIFFILYGFMMMFRVNISAKTVITVQLALPKLIATLLMITFSYAIVGLMVDLMYVIFYAFISLMAQQNLILAEGWLVTPASGQLGALLSFVVNTFAAIPASAIGVINLILGGPSVFSAALSVIGALSGIGLIIMLIIVIAIAISYLRLLWKLLTAFLSVIIALITAPIVLLANAMPGSNTFGNWMRGIFANLSVFPITMVLLTFSYMLMVQPIVNIGGQYHDGPIAFGTNFLEWFFGVKSLNPGGFLMYVPFVSPPLSAVADFMGNAPDAMLALFGIALLLMA</sequence>
<feature type="transmembrane region" description="Helical" evidence="1">
    <location>
        <begin position="350"/>
        <end position="377"/>
    </location>
</feature>
<feature type="transmembrane region" description="Helical" evidence="1">
    <location>
        <begin position="389"/>
        <end position="410"/>
    </location>
</feature>
<accession>A0A0G1PLR4</accession>
<evidence type="ECO:0000313" key="3">
    <source>
        <dbReference type="Proteomes" id="UP000034214"/>
    </source>
</evidence>
<feature type="transmembrane region" description="Helical" evidence="1">
    <location>
        <begin position="422"/>
        <end position="444"/>
    </location>
</feature>
<proteinExistence type="predicted"/>
<evidence type="ECO:0000313" key="2">
    <source>
        <dbReference type="EMBL" id="KKT97274.1"/>
    </source>
</evidence>
<protein>
    <submittedName>
        <fullName evidence="2">Uncharacterized protein</fullName>
    </submittedName>
</protein>
<keyword evidence="1" id="KW-0812">Transmembrane</keyword>
<keyword evidence="1" id="KW-1133">Transmembrane helix</keyword>
<gene>
    <name evidence="2" type="ORF">UW99_C0036G0001</name>
</gene>
<dbReference type="Proteomes" id="UP000034214">
    <property type="component" value="Unassembled WGS sequence"/>
</dbReference>
<organism evidence="2 3">
    <name type="scientific">Candidatus Collierbacteria bacterium GW2011_GWC2_45_15</name>
    <dbReference type="NCBI Taxonomy" id="1618394"/>
    <lineage>
        <taxon>Bacteria</taxon>
        <taxon>Candidatus Collieribacteriota</taxon>
    </lineage>
</organism>
<dbReference type="AlphaFoldDB" id="A0A0G1PLR4"/>
<comment type="caution">
    <text evidence="2">The sequence shown here is derived from an EMBL/GenBank/DDBJ whole genome shotgun (WGS) entry which is preliminary data.</text>
</comment>
<feature type="transmembrane region" description="Helical" evidence="1">
    <location>
        <begin position="318"/>
        <end position="344"/>
    </location>
</feature>
<dbReference type="EMBL" id="LCKM01000036">
    <property type="protein sequence ID" value="KKT97274.1"/>
    <property type="molecule type" value="Genomic_DNA"/>
</dbReference>
<feature type="non-terminal residue" evidence="2">
    <location>
        <position position="517"/>
    </location>
</feature>
<feature type="transmembrane region" description="Helical" evidence="1">
    <location>
        <begin position="229"/>
        <end position="249"/>
    </location>
</feature>
<name>A0A0G1PLR4_9BACT</name>